<reference evidence="1 2" key="1">
    <citation type="submission" date="2024-09" db="EMBL/GenBank/DDBJ databases">
        <authorList>
            <person name="Sun Q."/>
            <person name="Mori K."/>
        </authorList>
    </citation>
    <scope>NUCLEOTIDE SEQUENCE [LARGE SCALE GENOMIC DNA]</scope>
    <source>
        <strain evidence="1 2">TISTR 2452</strain>
    </source>
</reference>
<evidence type="ECO:0000313" key="1">
    <source>
        <dbReference type="EMBL" id="MFB9328188.1"/>
    </source>
</evidence>
<keyword evidence="2" id="KW-1185">Reference proteome</keyword>
<evidence type="ECO:0000313" key="2">
    <source>
        <dbReference type="Proteomes" id="UP001589747"/>
    </source>
</evidence>
<comment type="caution">
    <text evidence="1">The sequence shown here is derived from an EMBL/GenBank/DDBJ whole genome shotgun (WGS) entry which is preliminary data.</text>
</comment>
<organism evidence="1 2">
    <name type="scientific">Paenibacillus aurantiacus</name>
    <dbReference type="NCBI Taxonomy" id="1936118"/>
    <lineage>
        <taxon>Bacteria</taxon>
        <taxon>Bacillati</taxon>
        <taxon>Bacillota</taxon>
        <taxon>Bacilli</taxon>
        <taxon>Bacillales</taxon>
        <taxon>Paenibacillaceae</taxon>
        <taxon>Paenibacillus</taxon>
    </lineage>
</organism>
<protein>
    <submittedName>
        <fullName evidence="1">Uncharacterized protein</fullName>
    </submittedName>
</protein>
<dbReference type="EMBL" id="JBHMDO010000033">
    <property type="protein sequence ID" value="MFB9328188.1"/>
    <property type="molecule type" value="Genomic_DNA"/>
</dbReference>
<accession>A0ABV5KVE4</accession>
<dbReference type="Proteomes" id="UP001589747">
    <property type="component" value="Unassembled WGS sequence"/>
</dbReference>
<sequence>MSIRRTTQAGRLKQDDVTLTCEQAGRAVKAMANAGLVTAVLVILDEKREGARTKITIERLAIRSPVVVVLPISPGAKGKRITIRCSGRKDDRSHGIAIRILKPLSL</sequence>
<dbReference type="RefSeq" id="WP_377497247.1">
    <property type="nucleotide sequence ID" value="NZ_JBHMDO010000033.1"/>
</dbReference>
<name>A0ABV5KVE4_9BACL</name>
<proteinExistence type="predicted"/>
<gene>
    <name evidence="1" type="ORF">ACFFSY_19845</name>
</gene>